<evidence type="ECO:0008006" key="3">
    <source>
        <dbReference type="Google" id="ProtNLM"/>
    </source>
</evidence>
<protein>
    <recommendedName>
        <fullName evidence="3">HetZ-related protein</fullName>
    </recommendedName>
</protein>
<comment type="caution">
    <text evidence="2">The sequence shown here is derived from an EMBL/GenBank/DDBJ whole genome shotgun (WGS) entry which is preliminary data.</text>
</comment>
<dbReference type="AlphaFoldDB" id="A0A7C3KF36"/>
<organism evidence="2">
    <name type="scientific">Oscillatoriales cyanobacterium SpSt-418</name>
    <dbReference type="NCBI Taxonomy" id="2282169"/>
    <lineage>
        <taxon>Bacteria</taxon>
        <taxon>Bacillati</taxon>
        <taxon>Cyanobacteriota</taxon>
        <taxon>Cyanophyceae</taxon>
        <taxon>Oscillatoriophycideae</taxon>
        <taxon>Oscillatoriales</taxon>
    </lineage>
</organism>
<feature type="region of interest" description="Disordered" evidence="1">
    <location>
        <begin position="1"/>
        <end position="40"/>
    </location>
</feature>
<gene>
    <name evidence="2" type="ORF">ENR64_16905</name>
</gene>
<evidence type="ECO:0000313" key="2">
    <source>
        <dbReference type="EMBL" id="HFM99404.1"/>
    </source>
</evidence>
<evidence type="ECO:0000256" key="1">
    <source>
        <dbReference type="SAM" id="MobiDB-lite"/>
    </source>
</evidence>
<reference evidence="2" key="1">
    <citation type="journal article" date="2020" name="mSystems">
        <title>Genome- and Community-Level Interaction Insights into Carbon Utilization and Element Cycling Functions of Hydrothermarchaeota in Hydrothermal Sediment.</title>
        <authorList>
            <person name="Zhou Z."/>
            <person name="Liu Y."/>
            <person name="Xu W."/>
            <person name="Pan J."/>
            <person name="Luo Z.H."/>
            <person name="Li M."/>
        </authorList>
    </citation>
    <scope>NUCLEOTIDE SEQUENCE [LARGE SCALE GENOMIC DNA]</scope>
    <source>
        <strain evidence="2">SpSt-418</strain>
    </source>
</reference>
<dbReference type="EMBL" id="DSRU01000241">
    <property type="protein sequence ID" value="HFM99404.1"/>
    <property type="molecule type" value="Genomic_DNA"/>
</dbReference>
<proteinExistence type="predicted"/>
<dbReference type="NCBIfam" id="NF037964">
    <property type="entry name" value="HetZ_related"/>
    <property type="match status" value="1"/>
</dbReference>
<accession>A0A7C3KF36</accession>
<sequence length="417" mass="47522">MNVDFNSPCSESASVDPAASVKPTEGSSPPPETGNDATGKGDLMELKALVEMLTLDLKAELKATEGSIQNLAGRIAAEVERICQKSGRIQASGQGSAWQVSLARHRLQKCLTYYRLGSRRGRVELHGTLGSMIYRYVAPTRLQLGFQARYNLIEDFLQAFYGESLKAFRRENELGETYQPRTRLELAEYMAFTEQYAKRRISLPGGQSQQLIVLRAQRFGQRQPLEMSVDIEQALESPKGEDAEAHNRTPIAQQVREQMVADSVDSSSEAVLRDRVVSELVAYLESQGQTDCVNYLVLKLQDLSAPEIDEILGLTPRQRDYLQQRFKYHVERFTLSHNWKLVHQWLGADLDQNLGLAGQQWQTFWQTLNPEQCRLIELKRSQATDEEIIRELKLTPKKLQKRWEQLLDLARQVRNQN</sequence>
<feature type="compositionally biased region" description="Polar residues" evidence="1">
    <location>
        <begin position="1"/>
        <end position="13"/>
    </location>
</feature>
<name>A0A7C3KF36_9CYAN</name>
<dbReference type="InterPro" id="IPR049910">
    <property type="entry name" value="HetZ-rel"/>
</dbReference>